<evidence type="ECO:0000313" key="4">
    <source>
        <dbReference type="EMBL" id="QDH71033.1"/>
    </source>
</evidence>
<dbReference type="KEGG" id="lyj:FKV23_13770"/>
<sequence>MELQATLRRWGREIVAEGPGTACRNRNTCRMSIRKPNFMIIGAQKCGTTYLCAALSRHPQVFHSDPKELLFFQRKDVSAETFDDYLSNNFTAAGDQPLVGEGSTVYFQWPNALPNIKKYLGTDLKMIVCLRHPTDRAVSFYLHNYRKKRLTGAEVLTHSLGDVRVSPVTSSLYAKHIERWLEEYGDNMHFMLFDTLVESPTAFVGEACDYLGIPNVCQLRDKPVNRGFELCWDGDSLVAMNEQGERLEGVGFSRQELEDLHASFSDDVEQTERLIGRSLATWKQLPTFLDKQKNW</sequence>
<evidence type="ECO:0000256" key="1">
    <source>
        <dbReference type="ARBA" id="ARBA00022679"/>
    </source>
</evidence>
<protein>
    <submittedName>
        <fullName evidence="4">Sulfotransferase domain-containing protein</fullName>
    </submittedName>
</protein>
<accession>A0A514BUG0</accession>
<dbReference type="Pfam" id="PF00685">
    <property type="entry name" value="Sulfotransfer_1"/>
    <property type="match status" value="1"/>
</dbReference>
<dbReference type="SUPFAM" id="SSF52540">
    <property type="entry name" value="P-loop containing nucleoside triphosphate hydrolases"/>
    <property type="match status" value="1"/>
</dbReference>
<organism evidence="4 5">
    <name type="scientific">Marilutibacter alkalisoli</name>
    <dbReference type="NCBI Taxonomy" id="2591633"/>
    <lineage>
        <taxon>Bacteria</taxon>
        <taxon>Pseudomonadati</taxon>
        <taxon>Pseudomonadota</taxon>
        <taxon>Gammaproteobacteria</taxon>
        <taxon>Lysobacterales</taxon>
        <taxon>Lysobacteraceae</taxon>
        <taxon>Marilutibacter</taxon>
    </lineage>
</organism>
<dbReference type="InterPro" id="IPR000863">
    <property type="entry name" value="Sulfotransferase_dom"/>
</dbReference>
<dbReference type="AlphaFoldDB" id="A0A514BUG0"/>
<dbReference type="GO" id="GO:0008146">
    <property type="term" value="F:sulfotransferase activity"/>
    <property type="evidence" value="ECO:0007669"/>
    <property type="project" value="InterPro"/>
</dbReference>
<evidence type="ECO:0000256" key="2">
    <source>
        <dbReference type="ARBA" id="ARBA00023180"/>
    </source>
</evidence>
<dbReference type="Proteomes" id="UP000317199">
    <property type="component" value="Chromosome"/>
</dbReference>
<dbReference type="InterPro" id="IPR027417">
    <property type="entry name" value="P-loop_NTPase"/>
</dbReference>
<keyword evidence="2" id="KW-0325">Glycoprotein</keyword>
<dbReference type="Gene3D" id="3.40.50.300">
    <property type="entry name" value="P-loop containing nucleotide triphosphate hydrolases"/>
    <property type="match status" value="1"/>
</dbReference>
<evidence type="ECO:0000259" key="3">
    <source>
        <dbReference type="Pfam" id="PF00685"/>
    </source>
</evidence>
<dbReference type="InterPro" id="IPR037359">
    <property type="entry name" value="NST/OST"/>
</dbReference>
<dbReference type="EMBL" id="CP041242">
    <property type="protein sequence ID" value="QDH71033.1"/>
    <property type="molecule type" value="Genomic_DNA"/>
</dbReference>
<feature type="domain" description="Sulfotransferase" evidence="3">
    <location>
        <begin position="36"/>
        <end position="238"/>
    </location>
</feature>
<gene>
    <name evidence="4" type="ORF">FKV23_13770</name>
</gene>
<evidence type="ECO:0000313" key="5">
    <source>
        <dbReference type="Proteomes" id="UP000317199"/>
    </source>
</evidence>
<keyword evidence="1 4" id="KW-0808">Transferase</keyword>
<keyword evidence="5" id="KW-1185">Reference proteome</keyword>
<proteinExistence type="predicted"/>
<dbReference type="PANTHER" id="PTHR10605">
    <property type="entry name" value="HEPARAN SULFATE SULFOTRANSFERASE"/>
    <property type="match status" value="1"/>
</dbReference>
<name>A0A514BUG0_9GAMM</name>
<dbReference type="PANTHER" id="PTHR10605:SF56">
    <property type="entry name" value="BIFUNCTIONAL HEPARAN SULFATE N-DEACETYLASE_N-SULFOTRANSFERASE"/>
    <property type="match status" value="1"/>
</dbReference>
<reference evidence="4 5" key="1">
    <citation type="submission" date="2019-06" db="EMBL/GenBank/DDBJ databases">
        <title>Lysobacter alkalisoli sp. nov. isolated from saline-alkali soil.</title>
        <authorList>
            <person name="Sun J.-Q."/>
            <person name="Xu L."/>
        </authorList>
    </citation>
    <scope>NUCLEOTIDE SEQUENCE [LARGE SCALE GENOMIC DNA]</scope>
    <source>
        <strain evidence="4 5">SJ-36</strain>
    </source>
</reference>
<dbReference type="OrthoDB" id="9075305at2"/>